<evidence type="ECO:0000313" key="3">
    <source>
        <dbReference type="Proteomes" id="UP001347796"/>
    </source>
</evidence>
<keyword evidence="3" id="KW-1185">Reference proteome</keyword>
<organism evidence="2 3">
    <name type="scientific">Patella caerulea</name>
    <name type="common">Rayed Mediterranean limpet</name>
    <dbReference type="NCBI Taxonomy" id="87958"/>
    <lineage>
        <taxon>Eukaryota</taxon>
        <taxon>Metazoa</taxon>
        <taxon>Spiralia</taxon>
        <taxon>Lophotrochozoa</taxon>
        <taxon>Mollusca</taxon>
        <taxon>Gastropoda</taxon>
        <taxon>Patellogastropoda</taxon>
        <taxon>Patelloidea</taxon>
        <taxon>Patellidae</taxon>
        <taxon>Patella</taxon>
    </lineage>
</organism>
<dbReference type="EMBL" id="JAZGQO010000011">
    <property type="protein sequence ID" value="KAK6173282.1"/>
    <property type="molecule type" value="Genomic_DNA"/>
</dbReference>
<comment type="caution">
    <text evidence="2">The sequence shown here is derived from an EMBL/GenBank/DDBJ whole genome shotgun (WGS) entry which is preliminary data.</text>
</comment>
<evidence type="ECO:0000256" key="1">
    <source>
        <dbReference type="SAM" id="Phobius"/>
    </source>
</evidence>
<feature type="transmembrane region" description="Helical" evidence="1">
    <location>
        <begin position="14"/>
        <end position="35"/>
    </location>
</feature>
<gene>
    <name evidence="2" type="ORF">SNE40_016762</name>
</gene>
<accession>A0AAN8J948</accession>
<sequence length="71" mass="7941">MLDSNSQKDRGLNGVWYCLFSVSVLCFVVNGKLYLRTDTTETIVNPHTYSYILNHPGACNTNTELGAIRNT</sequence>
<evidence type="ECO:0000313" key="2">
    <source>
        <dbReference type="EMBL" id="KAK6173282.1"/>
    </source>
</evidence>
<reference evidence="2 3" key="1">
    <citation type="submission" date="2024-01" db="EMBL/GenBank/DDBJ databases">
        <title>The genome of the rayed Mediterranean limpet Patella caerulea (Linnaeus, 1758).</title>
        <authorList>
            <person name="Anh-Thu Weber A."/>
            <person name="Halstead-Nussloch G."/>
        </authorList>
    </citation>
    <scope>NUCLEOTIDE SEQUENCE [LARGE SCALE GENOMIC DNA]</scope>
    <source>
        <strain evidence="2">AATW-2023a</strain>
        <tissue evidence="2">Whole specimen</tissue>
    </source>
</reference>
<dbReference type="AlphaFoldDB" id="A0AAN8J948"/>
<proteinExistence type="predicted"/>
<keyword evidence="1" id="KW-1133">Transmembrane helix</keyword>
<name>A0AAN8J948_PATCE</name>
<dbReference type="Proteomes" id="UP001347796">
    <property type="component" value="Unassembled WGS sequence"/>
</dbReference>
<keyword evidence="1" id="KW-0812">Transmembrane</keyword>
<protein>
    <submittedName>
        <fullName evidence="2">Uncharacterized protein</fullName>
    </submittedName>
</protein>
<keyword evidence="1" id="KW-0472">Membrane</keyword>